<evidence type="ECO:0000256" key="5">
    <source>
        <dbReference type="ARBA" id="ARBA00022552"/>
    </source>
</evidence>
<keyword evidence="10" id="KW-0687">Ribonucleoprotein</keyword>
<dbReference type="FunFam" id="2.40.10.230:FF:000002">
    <property type="entry name" value="H/ACA ribonucleoprotein complex non-core subunit NAF1"/>
    <property type="match status" value="1"/>
</dbReference>
<name>A0A069DVA9_9HEMI</name>
<evidence type="ECO:0000256" key="3">
    <source>
        <dbReference type="ARBA" id="ARBA00021438"/>
    </source>
</evidence>
<keyword evidence="6" id="KW-0597">Phosphoprotein</keyword>
<organism evidence="10">
    <name type="scientific">Panstrongylus megistus</name>
    <dbReference type="NCBI Taxonomy" id="65343"/>
    <lineage>
        <taxon>Eukaryota</taxon>
        <taxon>Metazoa</taxon>
        <taxon>Ecdysozoa</taxon>
        <taxon>Arthropoda</taxon>
        <taxon>Hexapoda</taxon>
        <taxon>Insecta</taxon>
        <taxon>Pterygota</taxon>
        <taxon>Neoptera</taxon>
        <taxon>Paraneoptera</taxon>
        <taxon>Hemiptera</taxon>
        <taxon>Heteroptera</taxon>
        <taxon>Panheteroptera</taxon>
        <taxon>Cimicomorpha</taxon>
        <taxon>Reduviidae</taxon>
        <taxon>Triatominae</taxon>
        <taxon>Panstrongylus</taxon>
    </lineage>
</organism>
<feature type="region of interest" description="Disordered" evidence="9">
    <location>
        <begin position="1"/>
        <end position="43"/>
    </location>
</feature>
<dbReference type="PANTHER" id="PTHR31633:SF1">
    <property type="entry name" value="H_ACA RIBONUCLEOPROTEIN COMPLEX NON-CORE SUBUNIT NAF1"/>
    <property type="match status" value="1"/>
</dbReference>
<dbReference type="GO" id="GO:0001522">
    <property type="term" value="P:pseudouridine synthesis"/>
    <property type="evidence" value="ECO:0007669"/>
    <property type="project" value="InterPro"/>
</dbReference>
<dbReference type="Gene3D" id="2.40.10.230">
    <property type="entry name" value="Probable tRNA pseudouridine synthase domain"/>
    <property type="match status" value="1"/>
</dbReference>
<evidence type="ECO:0000313" key="10">
    <source>
        <dbReference type="EMBL" id="JAC88013.1"/>
    </source>
</evidence>
<dbReference type="GO" id="GO:0003723">
    <property type="term" value="F:RNA binding"/>
    <property type="evidence" value="ECO:0007669"/>
    <property type="project" value="UniProtKB-KW"/>
</dbReference>
<feature type="non-terminal residue" evidence="10">
    <location>
        <position position="1"/>
    </location>
</feature>
<dbReference type="InterPro" id="IPR038664">
    <property type="entry name" value="Gar1/Naf1_Cbf5-bd_sf"/>
</dbReference>
<dbReference type="SUPFAM" id="SSF50447">
    <property type="entry name" value="Translation proteins"/>
    <property type="match status" value="1"/>
</dbReference>
<evidence type="ECO:0000256" key="9">
    <source>
        <dbReference type="SAM" id="MobiDB-lite"/>
    </source>
</evidence>
<proteinExistence type="evidence at transcript level"/>
<evidence type="ECO:0000256" key="1">
    <source>
        <dbReference type="ARBA" id="ARBA00004123"/>
    </source>
</evidence>
<dbReference type="GO" id="GO:0006364">
    <property type="term" value="P:rRNA processing"/>
    <property type="evidence" value="ECO:0007669"/>
    <property type="project" value="UniProtKB-KW"/>
</dbReference>
<keyword evidence="5" id="KW-0698">rRNA processing</keyword>
<dbReference type="EMBL" id="GBGD01000876">
    <property type="protein sequence ID" value="JAC88013.1"/>
    <property type="molecule type" value="mRNA"/>
</dbReference>
<protein>
    <recommendedName>
        <fullName evidence="3">H/ACA ribonucleoprotein complex non-core subunit NAF1</fullName>
    </recommendedName>
</protein>
<sequence length="607" mass="68166">ENENKGISNEDGKSCSSIQQNIVESNEQPEQSDQSNNTSLMNIEVKKIDTSALQEEHCSSEKVMECSALKEMQCNITEISETNVSCTSTIIQGASSDKCGSEITSKSKAEETETRKKLRISDSVISETQSGDESSSIGDDLEAISSLKLIPKPPDVKVKKRSDSLALISSLYDYSSDSGSDNRSLVDGFSEHRSECFSSNSEHLGSDDTEESDSDLESIIAKRPTFIPKQIKVLGELNIKDLPPIEDLHISVKEEECIPFGKVYSIVDTLLVIQSLPDKPALNLDTIFFRHNGVPIGRIFDVFGPVKRPFYSVRFNTNEEIHEKGLEVDVVLYAAPDTKHTEYVFAQNLMKQKGSDASWVNDCEPPAECVDYSDDEEERNNRRKQKKPVVIKQEETEDGSPARKKYLTFEERMNRNNAMRNKYYSKVNTPFKRNRDVGWHNRIDRPLSTPSPQPSLSGNISGTFQMRAPLLIPPSSNTVPPPMRPSLNPPYPQKSTVLTYTPPSVSHFNPRHPPPVWHNRQPPQIIRDQRFPINCPPVQSSVHNQSPPVFQQLSSPPPPPPSDFYYRCQLPPIIHQGSIMRPQFSSPSNTSNNVFQYPHFPRGGNSF</sequence>
<dbReference type="PANTHER" id="PTHR31633">
    <property type="entry name" value="H/ACA RIBONUCLEOPROTEIN COMPLEX NON-CORE SUBUNIT NAF1"/>
    <property type="match status" value="1"/>
</dbReference>
<evidence type="ECO:0000256" key="2">
    <source>
        <dbReference type="ARBA" id="ARBA00009801"/>
    </source>
</evidence>
<comment type="subcellular location">
    <subcellularLocation>
        <location evidence="1">Nucleus</location>
    </subcellularLocation>
</comment>
<evidence type="ECO:0000256" key="7">
    <source>
        <dbReference type="ARBA" id="ARBA00022884"/>
    </source>
</evidence>
<dbReference type="InterPro" id="IPR009000">
    <property type="entry name" value="Transl_B-barrel_sf"/>
</dbReference>
<keyword evidence="8" id="KW-0539">Nucleus</keyword>
<dbReference type="GO" id="GO:0005634">
    <property type="term" value="C:nucleus"/>
    <property type="evidence" value="ECO:0007669"/>
    <property type="project" value="UniProtKB-SubCell"/>
</dbReference>
<feature type="region of interest" description="Disordered" evidence="9">
    <location>
        <begin position="369"/>
        <end position="405"/>
    </location>
</feature>
<dbReference type="InterPro" id="IPR040309">
    <property type="entry name" value="Naf1"/>
</dbReference>
<feature type="region of interest" description="Disordered" evidence="9">
    <location>
        <begin position="586"/>
        <end position="607"/>
    </location>
</feature>
<dbReference type="AlphaFoldDB" id="A0A069DVA9"/>
<accession>A0A069DVA9</accession>
<feature type="compositionally biased region" description="Polar residues" evidence="9">
    <location>
        <begin position="14"/>
        <end position="41"/>
    </location>
</feature>
<dbReference type="GO" id="GO:0043489">
    <property type="term" value="P:RNA stabilization"/>
    <property type="evidence" value="ECO:0007669"/>
    <property type="project" value="UniProtKB-ARBA"/>
</dbReference>
<dbReference type="Pfam" id="PF04410">
    <property type="entry name" value="Gar1"/>
    <property type="match status" value="1"/>
</dbReference>
<evidence type="ECO:0000256" key="4">
    <source>
        <dbReference type="ARBA" id="ARBA00022517"/>
    </source>
</evidence>
<evidence type="ECO:0000256" key="6">
    <source>
        <dbReference type="ARBA" id="ARBA00022553"/>
    </source>
</evidence>
<dbReference type="InterPro" id="IPR007504">
    <property type="entry name" value="H/ACA_rnp_Gar1/Naf1"/>
</dbReference>
<evidence type="ECO:0000256" key="8">
    <source>
        <dbReference type="ARBA" id="ARBA00023242"/>
    </source>
</evidence>
<comment type="similarity">
    <text evidence="2">Belongs to the NAF1 family.</text>
</comment>
<keyword evidence="4" id="KW-0690">Ribosome biogenesis</keyword>
<dbReference type="GO" id="GO:0000493">
    <property type="term" value="P:box H/ACA snoRNP assembly"/>
    <property type="evidence" value="ECO:0007669"/>
    <property type="project" value="InterPro"/>
</dbReference>
<feature type="compositionally biased region" description="Polar residues" evidence="9">
    <location>
        <begin position="586"/>
        <end position="595"/>
    </location>
</feature>
<dbReference type="GO" id="GO:0005732">
    <property type="term" value="C:sno(s)RNA-containing ribonucleoprotein complex"/>
    <property type="evidence" value="ECO:0007669"/>
    <property type="project" value="InterPro"/>
</dbReference>
<keyword evidence="7" id="KW-0694">RNA-binding</keyword>
<reference evidence="10" key="1">
    <citation type="journal article" date="2015" name="J. Med. Entomol.">
        <title>A Deep Insight Into the Sialotranscriptome of the Chagas Disease Vector, Panstrongylus megistus (Hemiptera: Heteroptera).</title>
        <authorList>
            <person name="Ribeiro J.M."/>
            <person name="Schwarz A."/>
            <person name="Francischetti I.M."/>
        </authorList>
    </citation>
    <scope>NUCLEOTIDE SEQUENCE</scope>
    <source>
        <tissue evidence="10">Salivary glands</tissue>
    </source>
</reference>